<name>A0A2P2P2K1_RHIMU</name>
<evidence type="ECO:0000256" key="2">
    <source>
        <dbReference type="SAM" id="Phobius"/>
    </source>
</evidence>
<dbReference type="PANTHER" id="PTHR33640">
    <property type="entry name" value="TRANSMEMBRANE PROTEIN"/>
    <property type="match status" value="1"/>
</dbReference>
<feature type="compositionally biased region" description="Basic residues" evidence="1">
    <location>
        <begin position="179"/>
        <end position="193"/>
    </location>
</feature>
<protein>
    <submittedName>
        <fullName evidence="3">Uncharacterized protein MANES_02G096700</fullName>
    </submittedName>
</protein>
<feature type="region of interest" description="Disordered" evidence="1">
    <location>
        <begin position="116"/>
        <end position="223"/>
    </location>
</feature>
<keyword evidence="2" id="KW-0472">Membrane</keyword>
<dbReference type="EMBL" id="GGEC01068425">
    <property type="protein sequence ID" value="MBX48909.1"/>
    <property type="molecule type" value="Transcribed_RNA"/>
</dbReference>
<proteinExistence type="predicted"/>
<feature type="compositionally biased region" description="Polar residues" evidence="1">
    <location>
        <begin position="163"/>
        <end position="173"/>
    </location>
</feature>
<feature type="compositionally biased region" description="Polar residues" evidence="1">
    <location>
        <begin position="143"/>
        <end position="152"/>
    </location>
</feature>
<accession>A0A2P2P2K1</accession>
<feature type="compositionally biased region" description="Polar residues" evidence="1">
    <location>
        <begin position="116"/>
        <end position="126"/>
    </location>
</feature>
<evidence type="ECO:0000313" key="3">
    <source>
        <dbReference type="EMBL" id="MBX48909.1"/>
    </source>
</evidence>
<organism evidence="3">
    <name type="scientific">Rhizophora mucronata</name>
    <name type="common">Asiatic mangrove</name>
    <dbReference type="NCBI Taxonomy" id="61149"/>
    <lineage>
        <taxon>Eukaryota</taxon>
        <taxon>Viridiplantae</taxon>
        <taxon>Streptophyta</taxon>
        <taxon>Embryophyta</taxon>
        <taxon>Tracheophyta</taxon>
        <taxon>Spermatophyta</taxon>
        <taxon>Magnoliopsida</taxon>
        <taxon>eudicotyledons</taxon>
        <taxon>Gunneridae</taxon>
        <taxon>Pentapetalae</taxon>
        <taxon>rosids</taxon>
        <taxon>fabids</taxon>
        <taxon>Malpighiales</taxon>
        <taxon>Rhizophoraceae</taxon>
        <taxon>Rhizophora</taxon>
    </lineage>
</organism>
<keyword evidence="2" id="KW-1133">Transmembrane helix</keyword>
<dbReference type="AlphaFoldDB" id="A0A2P2P2K1"/>
<feature type="compositionally biased region" description="Basic and acidic residues" evidence="1">
    <location>
        <begin position="194"/>
        <end position="208"/>
    </location>
</feature>
<sequence length="261" mass="29376">MDLFDFDKLRAERASALRRYIRLRTFTNVFRIIELCLALAVVSWVSVRLPFAVRISGEFCRQTAGLIASPLFVFIVSNSIIATLIAKSGRFRGENPAASNAETDLYEELIKNSEQQLCPKSSSENPKPTPPEDTAYQDKEIVSQVNVATSTCPEEEDGEMSLYSGSDSDSDMGNLSPRVFRRTKSEKLRRRKSTEKGKLRRSETEKCGKTATSAGENQLCPGDELSDEEFQRAVDEFIAKHLRFRRQESLDIVLQMDAGMN</sequence>
<reference evidence="3" key="1">
    <citation type="submission" date="2018-02" db="EMBL/GenBank/DDBJ databases">
        <title>Rhizophora mucronata_Transcriptome.</title>
        <authorList>
            <person name="Meera S.P."/>
            <person name="Sreeshan A."/>
            <person name="Augustine A."/>
        </authorList>
    </citation>
    <scope>NUCLEOTIDE SEQUENCE</scope>
    <source>
        <tissue evidence="3">Leaf</tissue>
    </source>
</reference>
<evidence type="ECO:0000256" key="1">
    <source>
        <dbReference type="SAM" id="MobiDB-lite"/>
    </source>
</evidence>
<dbReference type="PANTHER" id="PTHR33640:SF3">
    <property type="entry name" value="DUF4408 DOMAIN-CONTAINING PROTEIN"/>
    <property type="match status" value="1"/>
</dbReference>
<feature type="transmembrane region" description="Helical" evidence="2">
    <location>
        <begin position="28"/>
        <end position="47"/>
    </location>
</feature>
<keyword evidence="2" id="KW-0812">Transmembrane</keyword>
<feature type="transmembrane region" description="Helical" evidence="2">
    <location>
        <begin position="67"/>
        <end position="86"/>
    </location>
</feature>